<dbReference type="InterPro" id="IPR016169">
    <property type="entry name" value="FAD-bd_PCMH_sub2"/>
</dbReference>
<proteinExistence type="inferred from homology"/>
<accession>A0A397TN03</accession>
<feature type="domain" description="FAD-binding PCMH-type" evidence="7">
    <location>
        <begin position="60"/>
        <end position="233"/>
    </location>
</feature>
<dbReference type="InterPro" id="IPR006093">
    <property type="entry name" value="Oxy_OxRdtase_FAD_BS"/>
</dbReference>
<keyword evidence="3" id="KW-0285">Flavoprotein</keyword>
<dbReference type="Proteomes" id="UP000265703">
    <property type="component" value="Unassembled WGS sequence"/>
</dbReference>
<evidence type="ECO:0000256" key="1">
    <source>
        <dbReference type="ARBA" id="ARBA00001974"/>
    </source>
</evidence>
<evidence type="ECO:0000256" key="3">
    <source>
        <dbReference type="ARBA" id="ARBA00022630"/>
    </source>
</evidence>
<dbReference type="PROSITE" id="PS51257">
    <property type="entry name" value="PROKAR_LIPOPROTEIN"/>
    <property type="match status" value="1"/>
</dbReference>
<dbReference type="Pfam" id="PF08031">
    <property type="entry name" value="BBE"/>
    <property type="match status" value="1"/>
</dbReference>
<dbReference type="InterPro" id="IPR016164">
    <property type="entry name" value="FAD-linked_Oxase-like_C"/>
</dbReference>
<dbReference type="STRING" id="658196.A0A397TN03"/>
<dbReference type="InterPro" id="IPR036318">
    <property type="entry name" value="FAD-bd_PCMH-like_sf"/>
</dbReference>
<comment type="similarity">
    <text evidence="2">Belongs to the oxygen-dependent FAD-linked oxidoreductase family.</text>
</comment>
<keyword evidence="6" id="KW-0732">Signal</keyword>
<protein>
    <submittedName>
        <fullName evidence="8">Glucooligosaccharide oxidase</fullName>
    </submittedName>
</protein>
<dbReference type="Gene3D" id="3.40.462.20">
    <property type="match status" value="1"/>
</dbReference>
<feature type="signal peptide" evidence="6">
    <location>
        <begin position="1"/>
        <end position="27"/>
    </location>
</feature>
<keyword evidence="9" id="KW-1185">Reference proteome</keyword>
<evidence type="ECO:0000256" key="6">
    <source>
        <dbReference type="SAM" id="SignalP"/>
    </source>
</evidence>
<evidence type="ECO:0000256" key="5">
    <source>
        <dbReference type="ARBA" id="ARBA00023002"/>
    </source>
</evidence>
<evidence type="ECO:0000256" key="4">
    <source>
        <dbReference type="ARBA" id="ARBA00022827"/>
    </source>
</evidence>
<comment type="caution">
    <text evidence="8">The sequence shown here is derived from an EMBL/GenBank/DDBJ whole genome shotgun (WGS) entry which is preliminary data.</text>
</comment>
<feature type="chain" id="PRO_5017313998" evidence="6">
    <location>
        <begin position="28"/>
        <end position="483"/>
    </location>
</feature>
<dbReference type="PANTHER" id="PTHR42973">
    <property type="entry name" value="BINDING OXIDOREDUCTASE, PUTATIVE (AFU_ORTHOLOGUE AFUA_1G17690)-RELATED"/>
    <property type="match status" value="1"/>
</dbReference>
<evidence type="ECO:0000313" key="9">
    <source>
        <dbReference type="Proteomes" id="UP000265703"/>
    </source>
</evidence>
<dbReference type="GO" id="GO:0016491">
    <property type="term" value="F:oxidoreductase activity"/>
    <property type="evidence" value="ECO:0007669"/>
    <property type="project" value="UniProtKB-KW"/>
</dbReference>
<name>A0A397TN03_9GLOM</name>
<dbReference type="OrthoDB" id="415825at2759"/>
<dbReference type="InterPro" id="IPR050416">
    <property type="entry name" value="FAD-linked_Oxidoreductase"/>
</dbReference>
<reference evidence="8 9" key="1">
    <citation type="submission" date="2018-06" db="EMBL/GenBank/DDBJ databases">
        <title>Comparative genomics reveals the genomic features of Rhizophagus irregularis, R. cerebriforme, R. diaphanum and Gigaspora rosea, and their symbiotic lifestyle signature.</title>
        <authorList>
            <person name="Morin E."/>
            <person name="San Clemente H."/>
            <person name="Chen E.C.H."/>
            <person name="De La Providencia I."/>
            <person name="Hainaut M."/>
            <person name="Kuo A."/>
            <person name="Kohler A."/>
            <person name="Murat C."/>
            <person name="Tang N."/>
            <person name="Roy S."/>
            <person name="Loubradou J."/>
            <person name="Henrissat B."/>
            <person name="Grigoriev I.V."/>
            <person name="Corradi N."/>
            <person name="Roux C."/>
            <person name="Martin F.M."/>
        </authorList>
    </citation>
    <scope>NUCLEOTIDE SEQUENCE [LARGE SCALE GENOMIC DNA]</scope>
    <source>
        <strain evidence="8 9">DAOM 227022</strain>
    </source>
</reference>
<keyword evidence="5" id="KW-0560">Oxidoreductase</keyword>
<dbReference type="PANTHER" id="PTHR42973:SF39">
    <property type="entry name" value="FAD-BINDING PCMH-TYPE DOMAIN-CONTAINING PROTEIN"/>
    <property type="match status" value="1"/>
</dbReference>
<dbReference type="EMBL" id="QKYT01000011">
    <property type="protein sequence ID" value="RIA98809.1"/>
    <property type="molecule type" value="Genomic_DNA"/>
</dbReference>
<dbReference type="AlphaFoldDB" id="A0A397TN03"/>
<dbReference type="PROSITE" id="PS51387">
    <property type="entry name" value="FAD_PCMH"/>
    <property type="match status" value="1"/>
</dbReference>
<dbReference type="GO" id="GO:0071949">
    <property type="term" value="F:FAD binding"/>
    <property type="evidence" value="ECO:0007669"/>
    <property type="project" value="InterPro"/>
</dbReference>
<dbReference type="InterPro" id="IPR012951">
    <property type="entry name" value="BBE"/>
</dbReference>
<dbReference type="PROSITE" id="PS00862">
    <property type="entry name" value="OX2_COVAL_FAD"/>
    <property type="match status" value="1"/>
</dbReference>
<dbReference type="InterPro" id="IPR006094">
    <property type="entry name" value="Oxid_FAD_bind_N"/>
</dbReference>
<dbReference type="InterPro" id="IPR016166">
    <property type="entry name" value="FAD-bd_PCMH"/>
</dbReference>
<dbReference type="SUPFAM" id="SSF56176">
    <property type="entry name" value="FAD-binding/transporter-associated domain-like"/>
    <property type="match status" value="1"/>
</dbReference>
<evidence type="ECO:0000256" key="2">
    <source>
        <dbReference type="ARBA" id="ARBA00005466"/>
    </source>
</evidence>
<evidence type="ECO:0000259" key="7">
    <source>
        <dbReference type="PROSITE" id="PS51387"/>
    </source>
</evidence>
<evidence type="ECO:0000313" key="8">
    <source>
        <dbReference type="EMBL" id="RIA98809.1"/>
    </source>
</evidence>
<comment type="cofactor">
    <cofactor evidence="1">
        <name>FAD</name>
        <dbReference type="ChEBI" id="CHEBI:57692"/>
    </cofactor>
</comment>
<organism evidence="8 9">
    <name type="scientific">Glomus cerebriforme</name>
    <dbReference type="NCBI Taxonomy" id="658196"/>
    <lineage>
        <taxon>Eukaryota</taxon>
        <taxon>Fungi</taxon>
        <taxon>Fungi incertae sedis</taxon>
        <taxon>Mucoromycota</taxon>
        <taxon>Glomeromycotina</taxon>
        <taxon>Glomeromycetes</taxon>
        <taxon>Glomerales</taxon>
        <taxon>Glomeraceae</taxon>
        <taxon>Glomus</taxon>
    </lineage>
</organism>
<dbReference type="Gene3D" id="3.30.465.10">
    <property type="match status" value="1"/>
</dbReference>
<sequence length="483" mass="53176">MKLIKQLNIILLPLWCILLISLVNVNASALSSCLASIKGQTVYPNNKTFPSLIIDENIYVNYTPSVLVYAVNNQDVQTSVNCAVKLKMGISARSGGHSYEKYDLGGRNNVMVVDLTNINDIIIDSKSQTAKIGAGNRLGVIYNKLSQAGFLIPAGTCPSVGIGGHALGGGYGFTGRKYGFASDNIISMEMVDANGKLLKIDNATNSDLFFALRGAGGGSYGIVTSFVFHIHPTPPQVTSMKFQFNPNQVQQLFKAYNDVGPSLDNNIVLSISLSKGGLSIDGLYLGPSANAKNAMKQFLSEAPKPTSSKFIPQSFFDSVKTFAYVPPNEVANPKHNPYFFKAKSFLVNKGLTSQAINTMIDFLNNVSCDTYALFDLFGGTANINDVTSSLIHRDVLYGIQLLGQDWNSKTQGDKCIKQLNDFGKEFQSKFTSYFSYQNYIDRDLDDWQTRYYGQNFKRLIEIKAKYDPNNLFNFPQSIPVKTF</sequence>
<keyword evidence="4" id="KW-0274">FAD</keyword>
<dbReference type="Pfam" id="PF01565">
    <property type="entry name" value="FAD_binding_4"/>
    <property type="match status" value="1"/>
</dbReference>
<dbReference type="SUPFAM" id="SSF55103">
    <property type="entry name" value="FAD-linked oxidases, C-terminal domain"/>
    <property type="match status" value="1"/>
</dbReference>
<gene>
    <name evidence="8" type="ORF">C1645_731373</name>
</gene>